<feature type="transmembrane region" description="Helical" evidence="8">
    <location>
        <begin position="165"/>
        <end position="188"/>
    </location>
</feature>
<dbReference type="GO" id="GO:0009103">
    <property type="term" value="P:lipopolysaccharide biosynthetic process"/>
    <property type="evidence" value="ECO:0007669"/>
    <property type="project" value="UniProtKB-ARBA"/>
</dbReference>
<feature type="transmembrane region" description="Helical" evidence="8">
    <location>
        <begin position="366"/>
        <end position="388"/>
    </location>
</feature>
<dbReference type="InterPro" id="IPR050297">
    <property type="entry name" value="LipidA_mod_glycosyltrf_83"/>
</dbReference>
<evidence type="ECO:0000256" key="2">
    <source>
        <dbReference type="ARBA" id="ARBA00022475"/>
    </source>
</evidence>
<sequence length="530" mass="60461">MGLILSFILILSTVVRLGFVTTSPPELFGDEIDAGYQAYSLLKTGRDLYNQPLPTYIHSLSEWRTPLLMYATVPTIAVFGLTELGIRLPEIIFGSIAPIILFLLVHQTTRNKLLSITSALALSLLPWHLYYSRAAFEVVIMLDLIMLGTLLFLKKRLTLSALPFTLAMYSYSTAIVFVPLWLASLFLLSRRKPFLVQTAVFFALLIPLGLSLVSGRAQNRFGLLSIFKSNEVVDKILTLRKDSPDVIGERLFHNKIESWTHLFTYNYLRSFSSDFLFVRGDPVGRHSIQVMGQLLPVTAPFLVLGLYYLARKKIWVWLIWLVFAPIPAALTVDGAFHATRLFLMIAPISVAIGAGIFQIINLKSKFINLALLLLFTINFLWFAHFYLVHYPKVYSRWWHVGFKTAMTSLSQLAPSYQKVFINNTYEPSLIRFLFYTKYSPADFHNQFTIDQLQKDIVPGYDGFNLTDKYYFGTFNHGLNLQPNNLYLLSQRDDVGGDWDWRISPPGNIQVLGTATDPYNRPLFYLVTSRP</sequence>
<dbReference type="Proteomes" id="UP000177080">
    <property type="component" value="Unassembled WGS sequence"/>
</dbReference>
<keyword evidence="3" id="KW-0328">Glycosyltransferase</keyword>
<gene>
    <name evidence="9" type="ORF">A2989_01305</name>
</gene>
<feature type="transmembrane region" description="Helical" evidence="8">
    <location>
        <begin position="129"/>
        <end position="153"/>
    </location>
</feature>
<evidence type="ECO:0000313" key="9">
    <source>
        <dbReference type="EMBL" id="OGD04017.1"/>
    </source>
</evidence>
<dbReference type="GO" id="GO:0016763">
    <property type="term" value="F:pentosyltransferase activity"/>
    <property type="evidence" value="ECO:0007669"/>
    <property type="project" value="TreeGrafter"/>
</dbReference>
<evidence type="ECO:0000256" key="1">
    <source>
        <dbReference type="ARBA" id="ARBA00004651"/>
    </source>
</evidence>
<feature type="transmembrane region" description="Helical" evidence="8">
    <location>
        <begin position="91"/>
        <end position="109"/>
    </location>
</feature>
<keyword evidence="4" id="KW-0808">Transferase</keyword>
<evidence type="ECO:0000256" key="7">
    <source>
        <dbReference type="ARBA" id="ARBA00023136"/>
    </source>
</evidence>
<keyword evidence="7 8" id="KW-0472">Membrane</keyword>
<organism evidence="9 10">
    <name type="scientific">Candidatus Amesbacteria bacterium RIFCSPLOWO2_01_FULL_48_25</name>
    <dbReference type="NCBI Taxonomy" id="1797259"/>
    <lineage>
        <taxon>Bacteria</taxon>
        <taxon>Candidatus Amesiibacteriota</taxon>
    </lineage>
</organism>
<name>A0A1F4ZEF4_9BACT</name>
<dbReference type="GO" id="GO:0005886">
    <property type="term" value="C:plasma membrane"/>
    <property type="evidence" value="ECO:0007669"/>
    <property type="project" value="UniProtKB-SubCell"/>
</dbReference>
<evidence type="ECO:0000256" key="8">
    <source>
        <dbReference type="SAM" id="Phobius"/>
    </source>
</evidence>
<comment type="caution">
    <text evidence="9">The sequence shown here is derived from an EMBL/GenBank/DDBJ whole genome shotgun (WGS) entry which is preliminary data.</text>
</comment>
<evidence type="ECO:0000256" key="6">
    <source>
        <dbReference type="ARBA" id="ARBA00022989"/>
    </source>
</evidence>
<feature type="transmembrane region" description="Helical" evidence="8">
    <location>
        <begin position="341"/>
        <end position="360"/>
    </location>
</feature>
<evidence type="ECO:0000256" key="3">
    <source>
        <dbReference type="ARBA" id="ARBA00022676"/>
    </source>
</evidence>
<keyword evidence="5 8" id="KW-0812">Transmembrane</keyword>
<dbReference type="GO" id="GO:0010041">
    <property type="term" value="P:response to iron(III) ion"/>
    <property type="evidence" value="ECO:0007669"/>
    <property type="project" value="TreeGrafter"/>
</dbReference>
<evidence type="ECO:0000256" key="4">
    <source>
        <dbReference type="ARBA" id="ARBA00022679"/>
    </source>
</evidence>
<comment type="subcellular location">
    <subcellularLocation>
        <location evidence="1">Cell membrane</location>
        <topology evidence="1">Multi-pass membrane protein</topology>
    </subcellularLocation>
</comment>
<feature type="transmembrane region" description="Helical" evidence="8">
    <location>
        <begin position="288"/>
        <end position="308"/>
    </location>
</feature>
<feature type="transmembrane region" description="Helical" evidence="8">
    <location>
        <begin position="314"/>
        <end position="332"/>
    </location>
</feature>
<evidence type="ECO:0008006" key="11">
    <source>
        <dbReference type="Google" id="ProtNLM"/>
    </source>
</evidence>
<feature type="transmembrane region" description="Helical" evidence="8">
    <location>
        <begin position="194"/>
        <end position="213"/>
    </location>
</feature>
<keyword evidence="2" id="KW-1003">Cell membrane</keyword>
<dbReference type="STRING" id="1797259.A2989_01305"/>
<proteinExistence type="predicted"/>
<dbReference type="PANTHER" id="PTHR33908:SF3">
    <property type="entry name" value="UNDECAPRENYL PHOSPHATE-ALPHA-4-AMINO-4-DEOXY-L-ARABINOSE ARABINOSYL TRANSFERASE"/>
    <property type="match status" value="1"/>
</dbReference>
<keyword evidence="6 8" id="KW-1133">Transmembrane helix</keyword>
<dbReference type="PANTHER" id="PTHR33908">
    <property type="entry name" value="MANNOSYLTRANSFERASE YKCB-RELATED"/>
    <property type="match status" value="1"/>
</dbReference>
<dbReference type="EMBL" id="MEXN01000003">
    <property type="protein sequence ID" value="OGD04017.1"/>
    <property type="molecule type" value="Genomic_DNA"/>
</dbReference>
<dbReference type="AlphaFoldDB" id="A0A1F4ZEF4"/>
<reference evidence="9 10" key="1">
    <citation type="journal article" date="2016" name="Nat. Commun.">
        <title>Thousands of microbial genomes shed light on interconnected biogeochemical processes in an aquifer system.</title>
        <authorList>
            <person name="Anantharaman K."/>
            <person name="Brown C.T."/>
            <person name="Hug L.A."/>
            <person name="Sharon I."/>
            <person name="Castelle C.J."/>
            <person name="Probst A.J."/>
            <person name="Thomas B.C."/>
            <person name="Singh A."/>
            <person name="Wilkins M.J."/>
            <person name="Karaoz U."/>
            <person name="Brodie E.L."/>
            <person name="Williams K.H."/>
            <person name="Hubbard S.S."/>
            <person name="Banfield J.F."/>
        </authorList>
    </citation>
    <scope>NUCLEOTIDE SEQUENCE [LARGE SCALE GENOMIC DNA]</scope>
</reference>
<evidence type="ECO:0000313" key="10">
    <source>
        <dbReference type="Proteomes" id="UP000177080"/>
    </source>
</evidence>
<protein>
    <recommendedName>
        <fullName evidence="11">Glycosyltransferase RgtA/B/C/D-like domain-containing protein</fullName>
    </recommendedName>
</protein>
<evidence type="ECO:0000256" key="5">
    <source>
        <dbReference type="ARBA" id="ARBA00022692"/>
    </source>
</evidence>
<accession>A0A1F4ZEF4</accession>